<dbReference type="GO" id="GO:0008104">
    <property type="term" value="P:intracellular protein localization"/>
    <property type="evidence" value="ECO:0007669"/>
    <property type="project" value="TreeGrafter"/>
</dbReference>
<keyword evidence="2" id="KW-0808">Transferase</keyword>
<dbReference type="AlphaFoldDB" id="A0A0P5YP81"/>
<dbReference type="FunFam" id="1.10.167.10:FF:000005">
    <property type="entry name" value="Putative A-kinase anchor protein 10 mitochondrial"/>
    <property type="match status" value="1"/>
</dbReference>
<dbReference type="Proteomes" id="UP000076858">
    <property type="component" value="Unassembled WGS sequence"/>
</dbReference>
<feature type="region of interest" description="Disordered" evidence="1">
    <location>
        <begin position="157"/>
        <end position="214"/>
    </location>
</feature>
<reference evidence="2 3" key="1">
    <citation type="submission" date="2016-03" db="EMBL/GenBank/DDBJ databases">
        <title>EvidentialGene: Evidence-directed Construction of Genes on Genomes.</title>
        <authorList>
            <person name="Gilbert D.G."/>
            <person name="Choi J.-H."/>
            <person name="Mockaitis K."/>
            <person name="Colbourne J."/>
            <person name="Pfrender M."/>
        </authorList>
    </citation>
    <scope>NUCLEOTIDE SEQUENCE [LARGE SCALE GENOMIC DNA]</scope>
    <source>
        <strain evidence="2 3">Xinb3</strain>
        <tissue evidence="2">Complete organism</tissue>
    </source>
</reference>
<organism evidence="2 3">
    <name type="scientific">Daphnia magna</name>
    <dbReference type="NCBI Taxonomy" id="35525"/>
    <lineage>
        <taxon>Eukaryota</taxon>
        <taxon>Metazoa</taxon>
        <taxon>Ecdysozoa</taxon>
        <taxon>Arthropoda</taxon>
        <taxon>Crustacea</taxon>
        <taxon>Branchiopoda</taxon>
        <taxon>Diplostraca</taxon>
        <taxon>Cladocera</taxon>
        <taxon>Anomopoda</taxon>
        <taxon>Daphniidae</taxon>
        <taxon>Daphnia</taxon>
    </lineage>
</organism>
<dbReference type="STRING" id="35525.A0A0P5YP81"/>
<dbReference type="InterPro" id="IPR044926">
    <property type="entry name" value="RGS_subdomain_2"/>
</dbReference>
<dbReference type="PROSITE" id="PS50132">
    <property type="entry name" value="RGS"/>
    <property type="match status" value="2"/>
</dbReference>
<dbReference type="OrthoDB" id="5584247at2759"/>
<comment type="caution">
    <text evidence="2">The sequence shown here is derived from an EMBL/GenBank/DDBJ whole genome shotgun (WGS) entry which is preliminary data.</text>
</comment>
<feature type="compositionally biased region" description="Polar residues" evidence="1">
    <location>
        <begin position="17"/>
        <end position="32"/>
    </location>
</feature>
<name>A0A0P5YP81_9CRUS</name>
<accession>A0A0P5YP81</accession>
<evidence type="ECO:0000313" key="2">
    <source>
        <dbReference type="EMBL" id="KZS21815.1"/>
    </source>
</evidence>
<proteinExistence type="predicted"/>
<dbReference type="GO" id="GO:0005886">
    <property type="term" value="C:plasma membrane"/>
    <property type="evidence" value="ECO:0007669"/>
    <property type="project" value="TreeGrafter"/>
</dbReference>
<dbReference type="SUPFAM" id="SSF48097">
    <property type="entry name" value="Regulator of G-protein signaling, RGS"/>
    <property type="match status" value="2"/>
</dbReference>
<gene>
    <name evidence="2" type="ORF">APZ42_011807</name>
</gene>
<dbReference type="SMR" id="A0A0P5YP81"/>
<keyword evidence="2" id="KW-0418">Kinase</keyword>
<sequence length="604" mass="67262">MAFWKRLGKKSASSSSTRAISNKNYLPQNNNESGSPSLPLSTSGDLGESLHNNLQRFPSEKDDTVVKNSNIQDKLSGDFGDLGDLNHPDTIRSWSRRSRLSKNLQEVLMDLTALSYFQQYLENKQVSSYLTLLNDLKNYHLLATSLSANACTSVSNANSPVVNGDTLPEGKLSPSKNNDTKVLRLLNSTSSSSGFSDDTSLDSPGHNISTRSTKPLGTDTMAHSLLSERRRIIQKYFESDSSDYLPTVSCFLRDIDPCSLDIIEPVSEIFHDVQIGVCNLLENDYFVEFLHSEFYYRYQLDIITVGKLSITDIIYSDACLFYFMEYMDQEGKRHWLEFLLAADNYRSQWNSPNASSDALIIYNKYFSLQATQPLGLADAVRSSIEENICMTQNGPGSDCFENALHLLLSALEKKFLQPFLSSPVFCQYENDIVSALKNATNLLVRCKRSGSTSTINSEVSGISCSTTSATVSSYLAAGGSSTLPLGVVSPPIANNAENSMIRLGNSISNESLMIDIRQLNNPDTLWQRKKIALSLGRLTPFGRFYSEIEFPLEKKTESKLSKAVRKFVFVEEDQEKQDMAWQMAEIIIKDVLAITLGRGPPRVT</sequence>
<protein>
    <submittedName>
        <fullName evidence="2">A-kinase anchor protein 10, mitochondrial</fullName>
    </submittedName>
</protein>
<dbReference type="InterPro" id="IPR052246">
    <property type="entry name" value="Cell_Polariz_PKAAnc"/>
</dbReference>
<feature type="compositionally biased region" description="Low complexity" evidence="1">
    <location>
        <begin position="33"/>
        <end position="47"/>
    </location>
</feature>
<dbReference type="Gene3D" id="1.10.167.10">
    <property type="entry name" value="Regulator of G-protein Signalling 4, domain 2"/>
    <property type="match status" value="2"/>
</dbReference>
<dbReference type="InterPro" id="IPR036305">
    <property type="entry name" value="RGS_sf"/>
</dbReference>
<evidence type="ECO:0000256" key="1">
    <source>
        <dbReference type="SAM" id="MobiDB-lite"/>
    </source>
</evidence>
<dbReference type="InterPro" id="IPR016137">
    <property type="entry name" value="RGS"/>
</dbReference>
<dbReference type="EMBL" id="LRGB01000024">
    <property type="protein sequence ID" value="KZS21815.1"/>
    <property type="molecule type" value="Genomic_DNA"/>
</dbReference>
<feature type="region of interest" description="Disordered" evidence="1">
    <location>
        <begin position="14"/>
        <end position="66"/>
    </location>
</feature>
<dbReference type="PANTHER" id="PTHR13155:SF1">
    <property type="entry name" value="A-KINASE ANCHOR PROTEIN 10, MITOCHONDRIAL"/>
    <property type="match status" value="1"/>
</dbReference>
<evidence type="ECO:0000313" key="3">
    <source>
        <dbReference type="Proteomes" id="UP000076858"/>
    </source>
</evidence>
<dbReference type="PANTHER" id="PTHR13155">
    <property type="entry name" value="A-KINASE ANCHOR PROTEINS"/>
    <property type="match status" value="1"/>
</dbReference>
<keyword evidence="3" id="KW-1185">Reference proteome</keyword>
<feature type="compositionally biased region" description="Low complexity" evidence="1">
    <location>
        <begin position="185"/>
        <end position="203"/>
    </location>
</feature>
<dbReference type="GO" id="GO:0005739">
    <property type="term" value="C:mitochondrion"/>
    <property type="evidence" value="ECO:0007669"/>
    <property type="project" value="TreeGrafter"/>
</dbReference>
<dbReference type="SMART" id="SM00315">
    <property type="entry name" value="RGS"/>
    <property type="match status" value="2"/>
</dbReference>
<dbReference type="Pfam" id="PF00615">
    <property type="entry name" value="RGS"/>
    <property type="match status" value="2"/>
</dbReference>
<dbReference type="GO" id="GO:0016301">
    <property type="term" value="F:kinase activity"/>
    <property type="evidence" value="ECO:0007669"/>
    <property type="project" value="UniProtKB-KW"/>
</dbReference>